<dbReference type="RefSeq" id="WP_150446300.1">
    <property type="nucleotide sequence ID" value="NZ_VYQE01000005.1"/>
</dbReference>
<dbReference type="EMBL" id="VYQE01000005">
    <property type="protein sequence ID" value="KAA9006048.1"/>
    <property type="molecule type" value="Genomic_DNA"/>
</dbReference>
<sequence>MSLAERLDIPAAQPVTSAVEHVPGETYHARRDGPDNAFRYSIDYILLDAEGRQAAPRLFSRNAANFFSLRDRDHGGPRHDGRGAHWVREVLSAHGLDLPGPVLLLAQPRVLGHVFNPVSFWLCHGADGKLRAVIAEVSNTFGDRHSYLCHRPDLGEITAADRLTAQKCFHVSPFQPVEGGYRFRFDIRPDAIEIRIDYTTEAGGLVATLRGPRQPLTNRTILGAALRRPFGSRRVLTLIHWQALKLWWKGARYRPRPEPPADEVSR</sequence>
<dbReference type="InterPro" id="IPR010775">
    <property type="entry name" value="DUF1365"/>
</dbReference>
<evidence type="ECO:0000313" key="2">
    <source>
        <dbReference type="Proteomes" id="UP000326554"/>
    </source>
</evidence>
<gene>
    <name evidence="1" type="ORF">F3S47_15970</name>
</gene>
<protein>
    <submittedName>
        <fullName evidence="1">DUF1365 domain-containing protein</fullName>
    </submittedName>
</protein>
<dbReference type="PANTHER" id="PTHR33973:SF4">
    <property type="entry name" value="OS07G0153300 PROTEIN"/>
    <property type="match status" value="1"/>
</dbReference>
<name>A0A5J5GDT7_9RHOB</name>
<evidence type="ECO:0000313" key="1">
    <source>
        <dbReference type="EMBL" id="KAA9006048.1"/>
    </source>
</evidence>
<organism evidence="1 2">
    <name type="scientific">Histidinibacterium aquaticum</name>
    <dbReference type="NCBI Taxonomy" id="2613962"/>
    <lineage>
        <taxon>Bacteria</taxon>
        <taxon>Pseudomonadati</taxon>
        <taxon>Pseudomonadota</taxon>
        <taxon>Alphaproteobacteria</taxon>
        <taxon>Rhodobacterales</taxon>
        <taxon>Paracoccaceae</taxon>
        <taxon>Histidinibacterium</taxon>
    </lineage>
</organism>
<proteinExistence type="predicted"/>
<reference evidence="1 2" key="1">
    <citation type="submission" date="2019-09" db="EMBL/GenBank/DDBJ databases">
        <authorList>
            <person name="Park J.-S."/>
            <person name="Choi H.-J."/>
        </authorList>
    </citation>
    <scope>NUCLEOTIDE SEQUENCE [LARGE SCALE GENOMIC DNA]</scope>
    <source>
        <strain evidence="1 2">176SS1-4</strain>
    </source>
</reference>
<dbReference type="Proteomes" id="UP000326554">
    <property type="component" value="Unassembled WGS sequence"/>
</dbReference>
<accession>A0A5J5GDT7</accession>
<comment type="caution">
    <text evidence="1">The sequence shown here is derived from an EMBL/GenBank/DDBJ whole genome shotgun (WGS) entry which is preliminary data.</text>
</comment>
<dbReference type="PANTHER" id="PTHR33973">
    <property type="entry name" value="OS07G0153300 PROTEIN"/>
    <property type="match status" value="1"/>
</dbReference>
<dbReference type="Pfam" id="PF07103">
    <property type="entry name" value="DUF1365"/>
    <property type="match status" value="1"/>
</dbReference>
<dbReference type="AlphaFoldDB" id="A0A5J5GDT7"/>
<keyword evidence="2" id="KW-1185">Reference proteome</keyword>